<evidence type="ECO:0000313" key="1">
    <source>
        <dbReference type="EMBL" id="EFO28319.1"/>
    </source>
</evidence>
<dbReference type="InParanoid" id="A0A1S0UC21"/>
<name>A0A1S0UC21_LOALO</name>
<dbReference type="CTD" id="9937544"/>
<dbReference type="EMBL" id="JH712081">
    <property type="protein sequence ID" value="EFO28319.1"/>
    <property type="molecule type" value="Genomic_DNA"/>
</dbReference>
<organism evidence="1">
    <name type="scientific">Loa loa</name>
    <name type="common">Eye worm</name>
    <name type="synonym">Filaria loa</name>
    <dbReference type="NCBI Taxonomy" id="7209"/>
    <lineage>
        <taxon>Eukaryota</taxon>
        <taxon>Metazoa</taxon>
        <taxon>Ecdysozoa</taxon>
        <taxon>Nematoda</taxon>
        <taxon>Chromadorea</taxon>
        <taxon>Rhabditida</taxon>
        <taxon>Spirurina</taxon>
        <taxon>Spiruromorpha</taxon>
        <taxon>Filarioidea</taxon>
        <taxon>Onchocercidae</taxon>
        <taxon>Loa</taxon>
    </lineage>
</organism>
<dbReference type="KEGG" id="loa:LOAG_00176"/>
<accession>A0A1S0UC21</accession>
<dbReference type="GeneID" id="9937544"/>
<proteinExistence type="predicted"/>
<gene>
    <name evidence="1" type="ORF">LOAG_00176</name>
</gene>
<reference evidence="1" key="1">
    <citation type="submission" date="2012-04" db="EMBL/GenBank/DDBJ databases">
        <title>The Genome Sequence of Loa loa.</title>
        <authorList>
            <consortium name="The Broad Institute Genome Sequencing Platform"/>
            <consortium name="Broad Institute Genome Sequencing Center for Infectious Disease"/>
            <person name="Nutman T.B."/>
            <person name="Fink D.L."/>
            <person name="Russ C."/>
            <person name="Young S."/>
            <person name="Zeng Q."/>
            <person name="Gargeya S."/>
            <person name="Alvarado L."/>
            <person name="Berlin A."/>
            <person name="Chapman S.B."/>
            <person name="Chen Z."/>
            <person name="Freedman E."/>
            <person name="Gellesch M."/>
            <person name="Goldberg J."/>
            <person name="Griggs A."/>
            <person name="Gujja S."/>
            <person name="Heilman E.R."/>
            <person name="Heiman D."/>
            <person name="Howarth C."/>
            <person name="Mehta T."/>
            <person name="Neiman D."/>
            <person name="Pearson M."/>
            <person name="Roberts A."/>
            <person name="Saif S."/>
            <person name="Shea T."/>
            <person name="Shenoy N."/>
            <person name="Sisk P."/>
            <person name="Stolte C."/>
            <person name="Sykes S."/>
            <person name="White J."/>
            <person name="Yandava C."/>
            <person name="Haas B."/>
            <person name="Henn M.R."/>
            <person name="Nusbaum C."/>
            <person name="Birren B."/>
        </authorList>
    </citation>
    <scope>NUCLEOTIDE SEQUENCE [LARGE SCALE GENOMIC DNA]</scope>
</reference>
<dbReference type="AlphaFoldDB" id="A0A1S0UC21"/>
<protein>
    <submittedName>
        <fullName evidence="1">Uncharacterized protein</fullName>
    </submittedName>
</protein>
<sequence>MTSKLKKMSLKTKKPSKKMKKSVVDDFKVCDKISSGIASCTTSGNSSFGFLTTRWASAAVIISKVRIWRSNICLGSSPSQGTFCVFFSDQWFLFGGSMTIGDPRGQRRSTKQYKADDETIGPVPQVVAEIVIEKWRFREFEMKNSGQSKESMNGSVMTKRWKAREFETENHTANEVNSSCGTLSLCSLNAFAVMFRLTRICIIEVQVACPHYSIFQTNHRGQLFALHISWNS</sequence>
<dbReference type="RefSeq" id="XP_003135764.1">
    <property type="nucleotide sequence ID" value="XM_003135716.1"/>
</dbReference>